<gene>
    <name evidence="1" type="ORF">PsorP6_006743</name>
</gene>
<evidence type="ECO:0000313" key="2">
    <source>
        <dbReference type="Proteomes" id="UP001163321"/>
    </source>
</evidence>
<keyword evidence="2" id="KW-1185">Reference proteome</keyword>
<name>A0ACC0W358_9STRA</name>
<comment type="caution">
    <text evidence="1">The sequence shown here is derived from an EMBL/GenBank/DDBJ whole genome shotgun (WGS) entry which is preliminary data.</text>
</comment>
<sequence length="160" mass="18531">MQRHVENLWVNKSFIYLFDAIDLRFVSCVNHQALQLNSTRMFAVELSNKFVAKIMGFRWQNQSCAIVVCEVETKQCKASDDPNPLRGDLVNVLLHERRAKARAAHMYKVDLEFGICILTHVDDKQVVCLLVRAHVENGFVQHRQMGMLEKEDNGRQVDFL</sequence>
<accession>A0ACC0W358</accession>
<proteinExistence type="predicted"/>
<organism evidence="1 2">
    <name type="scientific">Peronosclerospora sorghi</name>
    <dbReference type="NCBI Taxonomy" id="230839"/>
    <lineage>
        <taxon>Eukaryota</taxon>
        <taxon>Sar</taxon>
        <taxon>Stramenopiles</taxon>
        <taxon>Oomycota</taxon>
        <taxon>Peronosporomycetes</taxon>
        <taxon>Peronosporales</taxon>
        <taxon>Peronosporaceae</taxon>
        <taxon>Peronosclerospora</taxon>
    </lineage>
</organism>
<reference evidence="1 2" key="1">
    <citation type="journal article" date="2022" name="bioRxiv">
        <title>The genome of the oomycete Peronosclerospora sorghi, a cosmopolitan pathogen of maize and sorghum, is inflated with dispersed pseudogenes.</title>
        <authorList>
            <person name="Fletcher K."/>
            <person name="Martin F."/>
            <person name="Isakeit T."/>
            <person name="Cavanaugh K."/>
            <person name="Magill C."/>
            <person name="Michelmore R."/>
        </authorList>
    </citation>
    <scope>NUCLEOTIDE SEQUENCE [LARGE SCALE GENOMIC DNA]</scope>
    <source>
        <strain evidence="1">P6</strain>
    </source>
</reference>
<evidence type="ECO:0000313" key="1">
    <source>
        <dbReference type="EMBL" id="KAI9912436.1"/>
    </source>
</evidence>
<dbReference type="EMBL" id="CM047583">
    <property type="protein sequence ID" value="KAI9912436.1"/>
    <property type="molecule type" value="Genomic_DNA"/>
</dbReference>
<dbReference type="Proteomes" id="UP001163321">
    <property type="component" value="Chromosome 4"/>
</dbReference>
<protein>
    <submittedName>
        <fullName evidence="1">Uncharacterized protein</fullName>
    </submittedName>
</protein>